<feature type="active site" description="Charge relay system" evidence="11">
    <location>
        <position position="98"/>
    </location>
</feature>
<feature type="active site" description="Charge relay system" evidence="11">
    <location>
        <position position="312"/>
    </location>
</feature>
<keyword evidence="10 14" id="KW-0472">Membrane</keyword>
<proteinExistence type="inferred from homology"/>
<dbReference type="SUPFAM" id="SSF52743">
    <property type="entry name" value="Subtilisin-like"/>
    <property type="match status" value="1"/>
</dbReference>
<dbReference type="Gene3D" id="3.40.50.200">
    <property type="entry name" value="Peptidase S8/S53 domain"/>
    <property type="match status" value="1"/>
</dbReference>
<gene>
    <name evidence="16" type="ORF">EDD39_6832</name>
</gene>
<protein>
    <submittedName>
        <fullName evidence="16">Type VII secretion-associated serine protease mycosin</fullName>
    </submittedName>
</protein>
<evidence type="ECO:0000256" key="6">
    <source>
        <dbReference type="ARBA" id="ARBA00022723"/>
    </source>
</evidence>
<dbReference type="InterPro" id="IPR050131">
    <property type="entry name" value="Peptidase_S8_subtilisin-like"/>
</dbReference>
<dbReference type="GO" id="GO:0006508">
    <property type="term" value="P:proteolysis"/>
    <property type="evidence" value="ECO:0007669"/>
    <property type="project" value="UniProtKB-KW"/>
</dbReference>
<evidence type="ECO:0000259" key="15">
    <source>
        <dbReference type="Pfam" id="PF00082"/>
    </source>
</evidence>
<sequence length="443" mass="46165">MAIGPAWAGPVPAGGDTRGQLRLTASGDCNFPISENTKAKPWALQRVFLDEVWGTGKPQPASSASPSPAASGKGKGKADGDGPVPNRTGAGVVVAVIDTGVDNRNPQLKDKVIEGPDLLKETMAANNKQVPEGTSTTDPVGHGTKVAGIIAAALDPTGEIGFVGLAKDAKILAIRQNDADGNGDVGSLIKAIDSAIGQKVQVINISQDVRVQVDPNKSENENRFDHDKELGEALKRAEAAGIVVVASSGNDGAEGPTFPAAYPTVLSVGASDRNNERAPFSQYGDFVKVAAPGVDMLSTVPGHGQCTDNGTSFSAPYVSGVAALLKGWHPTWNPMQIRTVIEQTAQRTERGPNKYIGWGVVDPVKAMEYSEVPGPTASPSVDAQVKLDTVALRPQPLGLEETQADRDRRTGTFVLGIGALVVAGLAGGSIVTRDMQRRRGRHD</sequence>
<dbReference type="PROSITE" id="PS00137">
    <property type="entry name" value="SUBTILASE_HIS"/>
    <property type="match status" value="1"/>
</dbReference>
<keyword evidence="6" id="KW-0479">Metal-binding</keyword>
<comment type="caution">
    <text evidence="16">The sequence shown here is derived from an EMBL/GenBank/DDBJ whole genome shotgun (WGS) entry which is preliminary data.</text>
</comment>
<keyword evidence="7 11" id="KW-0378">Hydrolase</keyword>
<keyword evidence="9 14" id="KW-1133">Transmembrane helix</keyword>
<dbReference type="AlphaFoldDB" id="A0A8G1UEZ3"/>
<evidence type="ECO:0000256" key="2">
    <source>
        <dbReference type="ARBA" id="ARBA00011073"/>
    </source>
</evidence>
<dbReference type="PROSITE" id="PS51892">
    <property type="entry name" value="SUBTILASE"/>
    <property type="match status" value="1"/>
</dbReference>
<evidence type="ECO:0000256" key="13">
    <source>
        <dbReference type="SAM" id="MobiDB-lite"/>
    </source>
</evidence>
<comment type="similarity">
    <text evidence="2 11 12">Belongs to the peptidase S8 family.</text>
</comment>
<organism evidence="16 17">
    <name type="scientific">Kitasatospora cineracea</name>
    <dbReference type="NCBI Taxonomy" id="88074"/>
    <lineage>
        <taxon>Bacteria</taxon>
        <taxon>Bacillati</taxon>
        <taxon>Actinomycetota</taxon>
        <taxon>Actinomycetes</taxon>
        <taxon>Kitasatosporales</taxon>
        <taxon>Streptomycetaceae</taxon>
        <taxon>Kitasatospora</taxon>
    </lineage>
</organism>
<dbReference type="PROSITE" id="PS00136">
    <property type="entry name" value="SUBTILASE_ASP"/>
    <property type="match status" value="1"/>
</dbReference>
<evidence type="ECO:0000256" key="11">
    <source>
        <dbReference type="PROSITE-ProRule" id="PRU01240"/>
    </source>
</evidence>
<feature type="transmembrane region" description="Helical" evidence="14">
    <location>
        <begin position="413"/>
        <end position="432"/>
    </location>
</feature>
<dbReference type="PROSITE" id="PS00138">
    <property type="entry name" value="SUBTILASE_SER"/>
    <property type="match status" value="1"/>
</dbReference>
<dbReference type="PANTHER" id="PTHR43806:SF11">
    <property type="entry name" value="CEREVISIN-RELATED"/>
    <property type="match status" value="1"/>
</dbReference>
<comment type="subcellular location">
    <subcellularLocation>
        <location evidence="1">Cell membrane</location>
        <topology evidence="1">Single-pass membrane protein</topology>
    </subcellularLocation>
</comment>
<dbReference type="GO" id="GO:0004252">
    <property type="term" value="F:serine-type endopeptidase activity"/>
    <property type="evidence" value="ECO:0007669"/>
    <property type="project" value="UniProtKB-UniRule"/>
</dbReference>
<evidence type="ECO:0000256" key="10">
    <source>
        <dbReference type="ARBA" id="ARBA00023136"/>
    </source>
</evidence>
<feature type="region of interest" description="Disordered" evidence="13">
    <location>
        <begin position="1"/>
        <end position="20"/>
    </location>
</feature>
<dbReference type="InterPro" id="IPR023834">
    <property type="entry name" value="T7SS_pept_S8A_mycosin"/>
</dbReference>
<dbReference type="InterPro" id="IPR023827">
    <property type="entry name" value="Peptidase_S8_Asp-AS"/>
</dbReference>
<name>A0A8G1UEZ3_9ACTN</name>
<evidence type="ECO:0000313" key="16">
    <source>
        <dbReference type="EMBL" id="ROR38636.1"/>
    </source>
</evidence>
<dbReference type="PANTHER" id="PTHR43806">
    <property type="entry name" value="PEPTIDASE S8"/>
    <property type="match status" value="1"/>
</dbReference>
<feature type="region of interest" description="Disordered" evidence="13">
    <location>
        <begin position="54"/>
        <end position="87"/>
    </location>
</feature>
<keyword evidence="4 11" id="KW-0645">Protease</keyword>
<dbReference type="PRINTS" id="PR00723">
    <property type="entry name" value="SUBTILISIN"/>
</dbReference>
<evidence type="ECO:0000256" key="3">
    <source>
        <dbReference type="ARBA" id="ARBA00022475"/>
    </source>
</evidence>
<dbReference type="InterPro" id="IPR023828">
    <property type="entry name" value="Peptidase_S8_Ser-AS"/>
</dbReference>
<evidence type="ECO:0000256" key="7">
    <source>
        <dbReference type="ARBA" id="ARBA00022801"/>
    </source>
</evidence>
<dbReference type="NCBIfam" id="TIGR03921">
    <property type="entry name" value="T7SS_mycosin"/>
    <property type="match status" value="1"/>
</dbReference>
<dbReference type="InterPro" id="IPR015500">
    <property type="entry name" value="Peptidase_S8_subtilisin-rel"/>
</dbReference>
<feature type="compositionally biased region" description="Low complexity" evidence="13">
    <location>
        <begin position="56"/>
        <end position="72"/>
    </location>
</feature>
<dbReference type="GO" id="GO:0046872">
    <property type="term" value="F:metal ion binding"/>
    <property type="evidence" value="ECO:0007669"/>
    <property type="project" value="UniProtKB-KW"/>
</dbReference>
<dbReference type="CDD" id="cd07477">
    <property type="entry name" value="Peptidases_S8_Subtilisin_subset"/>
    <property type="match status" value="1"/>
</dbReference>
<keyword evidence="5 14" id="KW-0812">Transmembrane</keyword>
<dbReference type="Proteomes" id="UP000267408">
    <property type="component" value="Unassembled WGS sequence"/>
</dbReference>
<evidence type="ECO:0000256" key="14">
    <source>
        <dbReference type="SAM" id="Phobius"/>
    </source>
</evidence>
<dbReference type="Pfam" id="PF00082">
    <property type="entry name" value="Peptidase_S8"/>
    <property type="match status" value="1"/>
</dbReference>
<feature type="compositionally biased region" description="Low complexity" evidence="13">
    <location>
        <begin position="1"/>
        <end position="15"/>
    </location>
</feature>
<accession>A0A8G1UEZ3</accession>
<dbReference type="EMBL" id="RJVJ01000002">
    <property type="protein sequence ID" value="ROR38636.1"/>
    <property type="molecule type" value="Genomic_DNA"/>
</dbReference>
<dbReference type="InterPro" id="IPR000209">
    <property type="entry name" value="Peptidase_S8/S53_dom"/>
</dbReference>
<evidence type="ECO:0000256" key="8">
    <source>
        <dbReference type="ARBA" id="ARBA00022825"/>
    </source>
</evidence>
<feature type="domain" description="Peptidase S8/S53" evidence="15">
    <location>
        <begin position="89"/>
        <end position="359"/>
    </location>
</feature>
<keyword evidence="3" id="KW-1003">Cell membrane</keyword>
<evidence type="ECO:0000256" key="12">
    <source>
        <dbReference type="RuleBase" id="RU003355"/>
    </source>
</evidence>
<evidence type="ECO:0000256" key="4">
    <source>
        <dbReference type="ARBA" id="ARBA00022670"/>
    </source>
</evidence>
<evidence type="ECO:0000313" key="17">
    <source>
        <dbReference type="Proteomes" id="UP000267408"/>
    </source>
</evidence>
<evidence type="ECO:0000256" key="1">
    <source>
        <dbReference type="ARBA" id="ARBA00004162"/>
    </source>
</evidence>
<feature type="active site" description="Charge relay system" evidence="11">
    <location>
        <position position="142"/>
    </location>
</feature>
<keyword evidence="8 11" id="KW-0720">Serine protease</keyword>
<dbReference type="GO" id="GO:0005886">
    <property type="term" value="C:plasma membrane"/>
    <property type="evidence" value="ECO:0007669"/>
    <property type="project" value="UniProtKB-SubCell"/>
</dbReference>
<evidence type="ECO:0000256" key="5">
    <source>
        <dbReference type="ARBA" id="ARBA00022692"/>
    </source>
</evidence>
<evidence type="ECO:0000256" key="9">
    <source>
        <dbReference type="ARBA" id="ARBA00022989"/>
    </source>
</evidence>
<dbReference type="InterPro" id="IPR036852">
    <property type="entry name" value="Peptidase_S8/S53_dom_sf"/>
</dbReference>
<dbReference type="InterPro" id="IPR034202">
    <property type="entry name" value="Subtilisin_Carlsberg-like"/>
</dbReference>
<dbReference type="InterPro" id="IPR022398">
    <property type="entry name" value="Peptidase_S8_His-AS"/>
</dbReference>
<reference evidence="16 17" key="1">
    <citation type="submission" date="2018-11" db="EMBL/GenBank/DDBJ databases">
        <title>Sequencing the genomes of 1000 actinobacteria strains.</title>
        <authorList>
            <person name="Klenk H.-P."/>
        </authorList>
    </citation>
    <scope>NUCLEOTIDE SEQUENCE [LARGE SCALE GENOMIC DNA]</scope>
    <source>
        <strain evidence="16 17">DSM 44780</strain>
    </source>
</reference>